<keyword evidence="3" id="KW-1185">Reference proteome</keyword>
<reference evidence="2 3" key="1">
    <citation type="journal article" date="2019" name="Nat. Ecol. Evol.">
        <title>Megaphylogeny resolves global patterns of mushroom evolution.</title>
        <authorList>
            <person name="Varga T."/>
            <person name="Krizsan K."/>
            <person name="Foldi C."/>
            <person name="Dima B."/>
            <person name="Sanchez-Garcia M."/>
            <person name="Sanchez-Ramirez S."/>
            <person name="Szollosi G.J."/>
            <person name="Szarkandi J.G."/>
            <person name="Papp V."/>
            <person name="Albert L."/>
            <person name="Andreopoulos W."/>
            <person name="Angelini C."/>
            <person name="Antonin V."/>
            <person name="Barry K.W."/>
            <person name="Bougher N.L."/>
            <person name="Buchanan P."/>
            <person name="Buyck B."/>
            <person name="Bense V."/>
            <person name="Catcheside P."/>
            <person name="Chovatia M."/>
            <person name="Cooper J."/>
            <person name="Damon W."/>
            <person name="Desjardin D."/>
            <person name="Finy P."/>
            <person name="Geml J."/>
            <person name="Haridas S."/>
            <person name="Hughes K."/>
            <person name="Justo A."/>
            <person name="Karasinski D."/>
            <person name="Kautmanova I."/>
            <person name="Kiss B."/>
            <person name="Kocsube S."/>
            <person name="Kotiranta H."/>
            <person name="LaButti K.M."/>
            <person name="Lechner B.E."/>
            <person name="Liimatainen K."/>
            <person name="Lipzen A."/>
            <person name="Lukacs Z."/>
            <person name="Mihaltcheva S."/>
            <person name="Morgado L.N."/>
            <person name="Niskanen T."/>
            <person name="Noordeloos M.E."/>
            <person name="Ohm R.A."/>
            <person name="Ortiz-Santana B."/>
            <person name="Ovrebo C."/>
            <person name="Racz N."/>
            <person name="Riley R."/>
            <person name="Savchenko A."/>
            <person name="Shiryaev A."/>
            <person name="Soop K."/>
            <person name="Spirin V."/>
            <person name="Szebenyi C."/>
            <person name="Tomsovsky M."/>
            <person name="Tulloss R.E."/>
            <person name="Uehling J."/>
            <person name="Grigoriev I.V."/>
            <person name="Vagvolgyi C."/>
            <person name="Papp T."/>
            <person name="Martin F.M."/>
            <person name="Miettinen O."/>
            <person name="Hibbett D.S."/>
            <person name="Nagy L.G."/>
        </authorList>
    </citation>
    <scope>NUCLEOTIDE SEQUENCE [LARGE SCALE GENOMIC DNA]</scope>
    <source>
        <strain evidence="2 3">HHB13444</strain>
    </source>
</reference>
<name>A0A5C3PM65_9APHY</name>
<dbReference type="AlphaFoldDB" id="A0A5C3PM65"/>
<organism evidence="2 3">
    <name type="scientific">Polyporus arcularius HHB13444</name>
    <dbReference type="NCBI Taxonomy" id="1314778"/>
    <lineage>
        <taxon>Eukaryota</taxon>
        <taxon>Fungi</taxon>
        <taxon>Dikarya</taxon>
        <taxon>Basidiomycota</taxon>
        <taxon>Agaricomycotina</taxon>
        <taxon>Agaricomycetes</taxon>
        <taxon>Polyporales</taxon>
        <taxon>Polyporaceae</taxon>
        <taxon>Polyporus</taxon>
    </lineage>
</organism>
<gene>
    <name evidence="2" type="ORF">K466DRAFT_374481</name>
</gene>
<feature type="compositionally biased region" description="Basic residues" evidence="1">
    <location>
        <begin position="1"/>
        <end position="15"/>
    </location>
</feature>
<feature type="compositionally biased region" description="Polar residues" evidence="1">
    <location>
        <begin position="28"/>
        <end position="39"/>
    </location>
</feature>
<feature type="region of interest" description="Disordered" evidence="1">
    <location>
        <begin position="1"/>
        <end position="45"/>
    </location>
</feature>
<sequence>MSHHHPAMNGRRRRSACSSYQDGLELTVNRNHTQETSPYRRSCPHKQPSRAVEYVCPACKARIALSDSCESATEQSE</sequence>
<protein>
    <submittedName>
        <fullName evidence="2">Uncharacterized protein</fullName>
    </submittedName>
</protein>
<dbReference type="EMBL" id="ML211041">
    <property type="protein sequence ID" value="TFK90616.1"/>
    <property type="molecule type" value="Genomic_DNA"/>
</dbReference>
<evidence type="ECO:0000313" key="2">
    <source>
        <dbReference type="EMBL" id="TFK90616.1"/>
    </source>
</evidence>
<dbReference type="Proteomes" id="UP000308197">
    <property type="component" value="Unassembled WGS sequence"/>
</dbReference>
<proteinExistence type="predicted"/>
<accession>A0A5C3PM65</accession>
<dbReference type="InParanoid" id="A0A5C3PM65"/>
<evidence type="ECO:0000256" key="1">
    <source>
        <dbReference type="SAM" id="MobiDB-lite"/>
    </source>
</evidence>
<evidence type="ECO:0000313" key="3">
    <source>
        <dbReference type="Proteomes" id="UP000308197"/>
    </source>
</evidence>